<evidence type="ECO:0000313" key="7">
    <source>
        <dbReference type="EMBL" id="MEE4591050.1"/>
    </source>
</evidence>
<dbReference type="PRINTS" id="PR00800">
    <property type="entry name" value="YHDCRBOXLASE"/>
</dbReference>
<dbReference type="PANTHER" id="PTHR11999:SF70">
    <property type="entry name" value="MIP05841P"/>
    <property type="match status" value="1"/>
</dbReference>
<evidence type="ECO:0000256" key="4">
    <source>
        <dbReference type="ARBA" id="ARBA00022898"/>
    </source>
</evidence>
<proteinExistence type="inferred from homology"/>
<dbReference type="InterPro" id="IPR015424">
    <property type="entry name" value="PyrdxlP-dep_Trfase"/>
</dbReference>
<comment type="caution">
    <text evidence="7">The sequence shown here is derived from an EMBL/GenBank/DDBJ whole genome shotgun (WGS) entry which is preliminary data.</text>
</comment>
<dbReference type="InterPro" id="IPR002129">
    <property type="entry name" value="PyrdxlP-dep_de-COase"/>
</dbReference>
<dbReference type="Proteomes" id="UP001354709">
    <property type="component" value="Unassembled WGS sequence"/>
</dbReference>
<evidence type="ECO:0000256" key="1">
    <source>
        <dbReference type="ARBA" id="ARBA00001933"/>
    </source>
</evidence>
<gene>
    <name evidence="7" type="ORF">V2J94_03920</name>
</gene>
<keyword evidence="4 6" id="KW-0663">Pyridoxal phosphate</keyword>
<dbReference type="PANTHER" id="PTHR11999">
    <property type="entry name" value="GROUP II PYRIDOXAL-5-PHOSPHATE DECARBOXYLASE"/>
    <property type="match status" value="1"/>
</dbReference>
<organism evidence="7 8">
    <name type="scientific">Streptomyces asiaticus subsp. ignotus</name>
    <dbReference type="NCBI Taxonomy" id="3098222"/>
    <lineage>
        <taxon>Bacteria</taxon>
        <taxon>Bacillati</taxon>
        <taxon>Actinomycetota</taxon>
        <taxon>Actinomycetes</taxon>
        <taxon>Kitasatosporales</taxon>
        <taxon>Streptomycetaceae</taxon>
        <taxon>Streptomyces</taxon>
        <taxon>Streptomyces violaceusniger group</taxon>
    </lineage>
</organism>
<evidence type="ECO:0000256" key="6">
    <source>
        <dbReference type="RuleBase" id="RU000382"/>
    </source>
</evidence>
<keyword evidence="5 6" id="KW-0456">Lyase</keyword>
<sequence length="487" mass="52798">MPHPAQARGRRQAKDDRETAGRLLAAFFDDYEQSIAQRPLVPEVDREVLAGLLATPFPDKGIGVEGLFREINQKILPNSTTVAHPRFLAYVLGPPNGIAPYAEAIAATINQNCNLWQLSPAASVVERAVITWLCGLFGYGDQAGGILTSGGSIAILNALTTALHARRPRFREQGLQTAGSQLVVYTSAEAHRCVDKAAAILGIGLDNVRHVPTDDRYRMRVDVLEETIHADRAAGLEPFCVVATPGTVTSGSIDPIAEIADVCTRQDVWLRLDGAYGALFVLSERKRAAFEACARADSIALDPHKLLFAPPEAGCLLVRDRARLARASAFSSSYLTVEDDPLMVDYMDYGPQLSRSFKAFKVWSALHTFGVDAFRTAIDHMLDLAQYMADLIEAAPDLELMAPVSLTAVCFRIKGATEADHTAVLAALVEEGTALLGPARLDGRHGIRACVTNHRTTRDDIELILTRLSDMARHHHGPVGDTLEVAP</sequence>
<dbReference type="Pfam" id="PF00282">
    <property type="entry name" value="Pyridoxal_deC"/>
    <property type="match status" value="1"/>
</dbReference>
<keyword evidence="3" id="KW-0210">Decarboxylase</keyword>
<reference evidence="7 8" key="1">
    <citation type="submission" date="2023-11" db="EMBL/GenBank/DDBJ databases">
        <title>30 novel species of actinomycetes from the DSMZ collection.</title>
        <authorList>
            <person name="Nouioui I."/>
        </authorList>
    </citation>
    <scope>NUCLEOTIDE SEQUENCE [LARGE SCALE GENOMIC DNA]</scope>
    <source>
        <strain evidence="7 8">DSM 41524</strain>
    </source>
</reference>
<dbReference type="RefSeq" id="WP_330806304.1">
    <property type="nucleotide sequence ID" value="NZ_JAZBJO010000002.1"/>
</dbReference>
<dbReference type="InterPro" id="IPR015422">
    <property type="entry name" value="PyrdxlP-dep_Trfase_small"/>
</dbReference>
<dbReference type="Gene3D" id="1.20.1340.10">
    <property type="entry name" value="dopa decarboxylase, N-terminal domain"/>
    <property type="match status" value="1"/>
</dbReference>
<evidence type="ECO:0000256" key="5">
    <source>
        <dbReference type="ARBA" id="ARBA00023239"/>
    </source>
</evidence>
<dbReference type="EMBL" id="JAZBJO010000002">
    <property type="protein sequence ID" value="MEE4591050.1"/>
    <property type="molecule type" value="Genomic_DNA"/>
</dbReference>
<accession>A0ABU7PPM1</accession>
<keyword evidence="8" id="KW-1185">Reference proteome</keyword>
<dbReference type="Gene3D" id="3.90.1150.10">
    <property type="entry name" value="Aspartate Aminotransferase, domain 1"/>
    <property type="match status" value="1"/>
</dbReference>
<evidence type="ECO:0000313" key="8">
    <source>
        <dbReference type="Proteomes" id="UP001354709"/>
    </source>
</evidence>
<protein>
    <submittedName>
        <fullName evidence="7">Pyridoxal-dependent decarboxylase</fullName>
    </submittedName>
</protein>
<evidence type="ECO:0000256" key="3">
    <source>
        <dbReference type="ARBA" id="ARBA00022793"/>
    </source>
</evidence>
<dbReference type="InterPro" id="IPR015421">
    <property type="entry name" value="PyrdxlP-dep_Trfase_major"/>
</dbReference>
<comment type="similarity">
    <text evidence="2 6">Belongs to the group II decarboxylase family.</text>
</comment>
<evidence type="ECO:0000256" key="2">
    <source>
        <dbReference type="ARBA" id="ARBA00009533"/>
    </source>
</evidence>
<dbReference type="Gene3D" id="3.40.640.10">
    <property type="entry name" value="Type I PLP-dependent aspartate aminotransferase-like (Major domain)"/>
    <property type="match status" value="1"/>
</dbReference>
<name>A0ABU7PPM1_9ACTN</name>
<comment type="cofactor">
    <cofactor evidence="1 6">
        <name>pyridoxal 5'-phosphate</name>
        <dbReference type="ChEBI" id="CHEBI:597326"/>
    </cofactor>
</comment>
<dbReference type="SUPFAM" id="SSF53383">
    <property type="entry name" value="PLP-dependent transferases"/>
    <property type="match status" value="1"/>
</dbReference>
<dbReference type="InterPro" id="IPR010977">
    <property type="entry name" value="Aromatic_deC"/>
</dbReference>